<comment type="caution">
    <text evidence="1">The sequence shown here is derived from an EMBL/GenBank/DDBJ whole genome shotgun (WGS) entry which is preliminary data.</text>
</comment>
<accession>A0A6C8EYV3</accession>
<reference evidence="1 2" key="1">
    <citation type="journal article" date="2011" name="J. Bacteriol.">
        <title>Comparative genomics of 28 Salmonella enterica isolates: evidence for CRISPR-mediated adaptive sublineage evolution.</title>
        <authorList>
            <person name="Fricke W.F."/>
            <person name="Mammel M.K."/>
            <person name="McDermott P.F."/>
            <person name="Tartera C."/>
            <person name="White D.G."/>
            <person name="Leclerc J.E."/>
            <person name="Ravel J."/>
            <person name="Cebula T.A."/>
        </authorList>
    </citation>
    <scope>NUCLEOTIDE SEQUENCE [LARGE SCALE GENOMIC DNA]</scope>
    <source>
        <strain evidence="1 2">SL491</strain>
    </source>
</reference>
<evidence type="ECO:0000313" key="2">
    <source>
        <dbReference type="Proteomes" id="UP000003614"/>
    </source>
</evidence>
<proteinExistence type="predicted"/>
<gene>
    <name evidence="1" type="ORF">SeV_A1953</name>
</gene>
<evidence type="ECO:0000313" key="1">
    <source>
        <dbReference type="EMBL" id="EDZ02031.1"/>
    </source>
</evidence>
<dbReference type="EMBL" id="ABFH02000002">
    <property type="protein sequence ID" value="EDZ02031.1"/>
    <property type="molecule type" value="Genomic_DNA"/>
</dbReference>
<protein>
    <submittedName>
        <fullName evidence="1">Uncharacterized protein</fullName>
    </submittedName>
</protein>
<dbReference type="Proteomes" id="UP000003614">
    <property type="component" value="Unassembled WGS sequence"/>
</dbReference>
<sequence length="73" mass="7752">MFLLMPVRPEYIRYPWRTSQAAVPYPTTTSVPGVLTSVTGPVSSACVGCSLLMVPGPHGLALTAMHSPARHST</sequence>
<name>A0A6C8EYV3_SALV4</name>
<organism evidence="1 2">
    <name type="scientific">Salmonella virchow (strain SL491)</name>
    <dbReference type="NCBI Taxonomy" id="465517"/>
    <lineage>
        <taxon>Bacteria</taxon>
        <taxon>Pseudomonadati</taxon>
        <taxon>Pseudomonadota</taxon>
        <taxon>Gammaproteobacteria</taxon>
        <taxon>Enterobacterales</taxon>
        <taxon>Enterobacteriaceae</taxon>
        <taxon>Salmonella</taxon>
    </lineage>
</organism>
<dbReference type="AlphaFoldDB" id="A0A6C8EYV3"/>